<dbReference type="EMBL" id="CP002683">
    <property type="protein sequence ID" value="AEH44992.1"/>
    <property type="molecule type" value="Genomic_DNA"/>
</dbReference>
<dbReference type="eggNOG" id="COG0134">
    <property type="taxonomic scope" value="Bacteria"/>
</dbReference>
<protein>
    <recommendedName>
        <fullName evidence="8">Indole-3-glycerol phosphate synthase</fullName>
        <shortName evidence="8">IGPS</shortName>
        <ecNumber evidence="8">4.1.1.48</ecNumber>
    </recommendedName>
</protein>
<evidence type="ECO:0000259" key="9">
    <source>
        <dbReference type="Pfam" id="PF00218"/>
    </source>
</evidence>
<dbReference type="PROSITE" id="PS00614">
    <property type="entry name" value="IGPS"/>
    <property type="match status" value="1"/>
</dbReference>
<name>F8AE21_THEID</name>
<dbReference type="Proteomes" id="UP000006793">
    <property type="component" value="Chromosome"/>
</dbReference>
<organism evidence="10 11">
    <name type="scientific">Thermodesulfatator indicus (strain DSM 15286 / JCM 11887 / CIR29812)</name>
    <dbReference type="NCBI Taxonomy" id="667014"/>
    <lineage>
        <taxon>Bacteria</taxon>
        <taxon>Pseudomonadati</taxon>
        <taxon>Thermodesulfobacteriota</taxon>
        <taxon>Thermodesulfobacteria</taxon>
        <taxon>Thermodesulfobacteriales</taxon>
        <taxon>Thermodesulfatatoraceae</taxon>
        <taxon>Thermodesulfatator</taxon>
    </lineage>
</organism>
<dbReference type="InterPro" id="IPR013785">
    <property type="entry name" value="Aldolase_TIM"/>
</dbReference>
<dbReference type="HAMAP" id="MF_00134_B">
    <property type="entry name" value="IGPS_B"/>
    <property type="match status" value="1"/>
</dbReference>
<keyword evidence="7 8" id="KW-0456">Lyase</keyword>
<dbReference type="PANTHER" id="PTHR22854:SF2">
    <property type="entry name" value="INDOLE-3-GLYCEROL-PHOSPHATE SYNTHASE"/>
    <property type="match status" value="1"/>
</dbReference>
<dbReference type="KEGG" id="tid:Thein_1121"/>
<dbReference type="EC" id="4.1.1.48" evidence="8"/>
<dbReference type="HOGENOM" id="CLU_034247_2_0_0"/>
<dbReference type="SUPFAM" id="SSF51366">
    <property type="entry name" value="Ribulose-phoshate binding barrel"/>
    <property type="match status" value="1"/>
</dbReference>
<keyword evidence="4 8" id="KW-0210">Decarboxylase</keyword>
<evidence type="ECO:0000256" key="7">
    <source>
        <dbReference type="ARBA" id="ARBA00023239"/>
    </source>
</evidence>
<dbReference type="STRING" id="667014.Thein_1121"/>
<evidence type="ECO:0000256" key="2">
    <source>
        <dbReference type="ARBA" id="ARBA00004696"/>
    </source>
</evidence>
<sequence>MKNILEKILLTKQKEVLARKERGLFFRPFWDYPRKSLEKALKTQDFAIIAEIKKASPSKGLIAREFHPKKIAEEYENAGAAAISCLTDEPFFHGHLEFLAAVREVTKLPLLRKDFIIDEIQIEEARAFGADAVLLIVAALSPEKLNSLLEKTYELGLEALVEVHDEKELEIAIEVGAKIIGINNRNLKTFEVKIETSLALAAKVSEEIILVSESGIKDHADICLLKAAGIKAALIGETLMRAKDKEATLYQLLKGQK</sequence>
<dbReference type="CDD" id="cd00331">
    <property type="entry name" value="IGPS"/>
    <property type="match status" value="1"/>
</dbReference>
<dbReference type="UniPathway" id="UPA00035">
    <property type="reaction ID" value="UER00043"/>
</dbReference>
<dbReference type="GO" id="GO:0004425">
    <property type="term" value="F:indole-3-glycerol-phosphate synthase activity"/>
    <property type="evidence" value="ECO:0007669"/>
    <property type="project" value="UniProtKB-UniRule"/>
</dbReference>
<dbReference type="NCBIfam" id="NF001377">
    <property type="entry name" value="PRK00278.2-4"/>
    <property type="match status" value="1"/>
</dbReference>
<keyword evidence="3 8" id="KW-0028">Amino-acid biosynthesis</keyword>
<accession>F8AE21</accession>
<comment type="catalytic activity">
    <reaction evidence="1 8">
        <text>1-(2-carboxyphenylamino)-1-deoxy-D-ribulose 5-phosphate + H(+) = (1S,2R)-1-C-(indol-3-yl)glycerol 3-phosphate + CO2 + H2O</text>
        <dbReference type="Rhea" id="RHEA:23476"/>
        <dbReference type="ChEBI" id="CHEBI:15377"/>
        <dbReference type="ChEBI" id="CHEBI:15378"/>
        <dbReference type="ChEBI" id="CHEBI:16526"/>
        <dbReference type="ChEBI" id="CHEBI:58613"/>
        <dbReference type="ChEBI" id="CHEBI:58866"/>
        <dbReference type="EC" id="4.1.1.48"/>
    </reaction>
</comment>
<reference evidence="11" key="1">
    <citation type="submission" date="2011-04" db="EMBL/GenBank/DDBJ databases">
        <title>The complete genome of Thermodesulfatator indicus DSM 15286.</title>
        <authorList>
            <person name="Lucas S."/>
            <person name="Copeland A."/>
            <person name="Lapidus A."/>
            <person name="Bruce D."/>
            <person name="Goodwin L."/>
            <person name="Pitluck S."/>
            <person name="Peters L."/>
            <person name="Kyrpides N."/>
            <person name="Mavromatis K."/>
            <person name="Pagani I."/>
            <person name="Ivanova N."/>
            <person name="Saunders L."/>
            <person name="Detter J.C."/>
            <person name="Tapia R."/>
            <person name="Han C."/>
            <person name="Land M."/>
            <person name="Hauser L."/>
            <person name="Markowitz V."/>
            <person name="Cheng J.-F."/>
            <person name="Hugenholtz P."/>
            <person name="Woyke T."/>
            <person name="Wu D."/>
            <person name="Spring S."/>
            <person name="Schroeder M."/>
            <person name="Brambilla E."/>
            <person name="Klenk H.-P."/>
            <person name="Eisen J.A."/>
        </authorList>
    </citation>
    <scope>NUCLEOTIDE SEQUENCE [LARGE SCALE GENOMIC DNA]</scope>
    <source>
        <strain evidence="11">DSM 15286 / JCM 11887 / CIR29812</strain>
    </source>
</reference>
<dbReference type="OrthoDB" id="9804217at2"/>
<evidence type="ECO:0000256" key="5">
    <source>
        <dbReference type="ARBA" id="ARBA00022822"/>
    </source>
</evidence>
<keyword evidence="6 8" id="KW-0057">Aromatic amino acid biosynthesis</keyword>
<dbReference type="RefSeq" id="WP_013907734.1">
    <property type="nucleotide sequence ID" value="NC_015681.1"/>
</dbReference>
<dbReference type="Pfam" id="PF00218">
    <property type="entry name" value="IGPS"/>
    <property type="match status" value="1"/>
</dbReference>
<feature type="domain" description="Indole-3-glycerol phosphate synthase" evidence="9">
    <location>
        <begin position="5"/>
        <end position="251"/>
    </location>
</feature>
<gene>
    <name evidence="8" type="primary">trpC</name>
    <name evidence="10" type="ordered locus">Thein_1121</name>
</gene>
<keyword evidence="5 8" id="KW-0822">Tryptophan biosynthesis</keyword>
<evidence type="ECO:0000256" key="6">
    <source>
        <dbReference type="ARBA" id="ARBA00023141"/>
    </source>
</evidence>
<dbReference type="InterPro" id="IPR013798">
    <property type="entry name" value="Indole-3-glycerol_P_synth_dom"/>
</dbReference>
<dbReference type="FunCoup" id="F8AE21">
    <property type="interactions" value="301"/>
</dbReference>
<evidence type="ECO:0000256" key="4">
    <source>
        <dbReference type="ARBA" id="ARBA00022793"/>
    </source>
</evidence>
<dbReference type="InterPro" id="IPR001468">
    <property type="entry name" value="Indole-3-GlycerolPSynthase_CS"/>
</dbReference>
<dbReference type="InParanoid" id="F8AE21"/>
<dbReference type="PaxDb" id="667014-Thein_1121"/>
<reference evidence="10 11" key="2">
    <citation type="journal article" date="2012" name="Stand. Genomic Sci.">
        <title>Complete genome sequence of the thermophilic sulfate-reducing ocean bacterium Thermodesulfatator indicus type strain (CIR29812(T)).</title>
        <authorList>
            <person name="Anderson I."/>
            <person name="Saunders E."/>
            <person name="Lapidus A."/>
            <person name="Nolan M."/>
            <person name="Lucas S."/>
            <person name="Tice H."/>
            <person name="Del Rio T.G."/>
            <person name="Cheng J.F."/>
            <person name="Han C."/>
            <person name="Tapia R."/>
            <person name="Goodwin L.A."/>
            <person name="Pitluck S."/>
            <person name="Liolios K."/>
            <person name="Mavromatis K."/>
            <person name="Pagani I."/>
            <person name="Ivanova N."/>
            <person name="Mikhailova N."/>
            <person name="Pati A."/>
            <person name="Chen A."/>
            <person name="Palaniappan K."/>
            <person name="Land M."/>
            <person name="Hauser L."/>
            <person name="Jeffries C.D."/>
            <person name="Chang Y.J."/>
            <person name="Brambilla E.M."/>
            <person name="Rohde M."/>
            <person name="Spring S."/>
            <person name="Goker M."/>
            <person name="Detter J.C."/>
            <person name="Woyke T."/>
            <person name="Bristow J."/>
            <person name="Eisen J.A."/>
            <person name="Markowitz V."/>
            <person name="Hugenholtz P."/>
            <person name="Kyrpides N.C."/>
            <person name="Klenk H.P."/>
        </authorList>
    </citation>
    <scope>NUCLEOTIDE SEQUENCE [LARGE SCALE GENOMIC DNA]</scope>
    <source>
        <strain evidence="11">DSM 15286 / JCM 11887 / CIR29812</strain>
    </source>
</reference>
<evidence type="ECO:0000313" key="10">
    <source>
        <dbReference type="EMBL" id="AEH44992.1"/>
    </source>
</evidence>
<dbReference type="Gene3D" id="3.20.20.70">
    <property type="entry name" value="Aldolase class I"/>
    <property type="match status" value="1"/>
</dbReference>
<dbReference type="FunFam" id="3.20.20.70:FF:000024">
    <property type="entry name" value="Indole-3-glycerol phosphate synthase"/>
    <property type="match status" value="1"/>
</dbReference>
<proteinExistence type="inferred from homology"/>
<evidence type="ECO:0000256" key="8">
    <source>
        <dbReference type="HAMAP-Rule" id="MF_00134"/>
    </source>
</evidence>
<comment type="similarity">
    <text evidence="8">Belongs to the TrpC family.</text>
</comment>
<comment type="pathway">
    <text evidence="2 8">Amino-acid biosynthesis; L-tryptophan biosynthesis; L-tryptophan from chorismate: step 4/5.</text>
</comment>
<evidence type="ECO:0000256" key="3">
    <source>
        <dbReference type="ARBA" id="ARBA00022605"/>
    </source>
</evidence>
<dbReference type="GO" id="GO:0004640">
    <property type="term" value="F:phosphoribosylanthranilate isomerase activity"/>
    <property type="evidence" value="ECO:0007669"/>
    <property type="project" value="TreeGrafter"/>
</dbReference>
<dbReference type="AlphaFoldDB" id="F8AE21"/>
<dbReference type="InterPro" id="IPR011060">
    <property type="entry name" value="RibuloseP-bd_barrel"/>
</dbReference>
<evidence type="ECO:0000256" key="1">
    <source>
        <dbReference type="ARBA" id="ARBA00001633"/>
    </source>
</evidence>
<dbReference type="PANTHER" id="PTHR22854">
    <property type="entry name" value="TRYPTOPHAN BIOSYNTHESIS PROTEIN"/>
    <property type="match status" value="1"/>
</dbReference>
<dbReference type="GO" id="GO:0000162">
    <property type="term" value="P:L-tryptophan biosynthetic process"/>
    <property type="evidence" value="ECO:0007669"/>
    <property type="project" value="UniProtKB-UniRule"/>
</dbReference>
<dbReference type="InterPro" id="IPR045186">
    <property type="entry name" value="Indole-3-glycerol_P_synth"/>
</dbReference>
<evidence type="ECO:0000313" key="11">
    <source>
        <dbReference type="Proteomes" id="UP000006793"/>
    </source>
</evidence>
<dbReference type="PATRIC" id="fig|667014.3.peg.1153"/>
<keyword evidence="11" id="KW-1185">Reference proteome</keyword>